<reference evidence="3" key="1">
    <citation type="submission" date="2021-08" db="EMBL/GenBank/DDBJ databases">
        <authorList>
            <person name="Misof B."/>
            <person name="Oliver O."/>
            <person name="Podsiadlowski L."/>
            <person name="Donath A."/>
            <person name="Peters R."/>
            <person name="Mayer C."/>
            <person name="Rust J."/>
            <person name="Gunkel S."/>
            <person name="Lesny P."/>
            <person name="Martin S."/>
            <person name="Oeyen J.P."/>
            <person name="Petersen M."/>
            <person name="Panagiotis P."/>
            <person name="Wilbrandt J."/>
            <person name="Tanja T."/>
        </authorList>
    </citation>
    <scope>NUCLEOTIDE SEQUENCE</scope>
    <source>
        <strain evidence="3">GBR_01_08_01A</strain>
        <tissue evidence="3">Thorax + abdomen</tissue>
    </source>
</reference>
<dbReference type="PROSITE" id="PS50800">
    <property type="entry name" value="SAP"/>
    <property type="match status" value="1"/>
</dbReference>
<name>A0AAD9RDU3_9HYME</name>
<evidence type="ECO:0000256" key="1">
    <source>
        <dbReference type="SAM" id="MobiDB-lite"/>
    </source>
</evidence>
<evidence type="ECO:0000313" key="4">
    <source>
        <dbReference type="Proteomes" id="UP001258017"/>
    </source>
</evidence>
<protein>
    <recommendedName>
        <fullName evidence="2">SAP domain-containing protein</fullName>
    </recommendedName>
</protein>
<comment type="caution">
    <text evidence="3">The sequence shown here is derived from an EMBL/GenBank/DDBJ whole genome shotgun (WGS) entry which is preliminary data.</text>
</comment>
<dbReference type="EMBL" id="JAIFRP010000954">
    <property type="protein sequence ID" value="KAK2577888.1"/>
    <property type="molecule type" value="Genomic_DNA"/>
</dbReference>
<feature type="compositionally biased region" description="Acidic residues" evidence="1">
    <location>
        <begin position="83"/>
        <end position="112"/>
    </location>
</feature>
<dbReference type="PANTHER" id="PTHR33223:SF6">
    <property type="entry name" value="CCHC-TYPE DOMAIN-CONTAINING PROTEIN"/>
    <property type="match status" value="1"/>
</dbReference>
<dbReference type="Proteomes" id="UP001258017">
    <property type="component" value="Unassembled WGS sequence"/>
</dbReference>
<dbReference type="InterPro" id="IPR003034">
    <property type="entry name" value="SAP_dom"/>
</dbReference>
<dbReference type="PANTHER" id="PTHR33223">
    <property type="entry name" value="CCHC-TYPE DOMAIN-CONTAINING PROTEIN"/>
    <property type="match status" value="1"/>
</dbReference>
<organism evidence="3 4">
    <name type="scientific">Odynerus spinipes</name>
    <dbReference type="NCBI Taxonomy" id="1348599"/>
    <lineage>
        <taxon>Eukaryota</taxon>
        <taxon>Metazoa</taxon>
        <taxon>Ecdysozoa</taxon>
        <taxon>Arthropoda</taxon>
        <taxon>Hexapoda</taxon>
        <taxon>Insecta</taxon>
        <taxon>Pterygota</taxon>
        <taxon>Neoptera</taxon>
        <taxon>Endopterygota</taxon>
        <taxon>Hymenoptera</taxon>
        <taxon>Apocrita</taxon>
        <taxon>Aculeata</taxon>
        <taxon>Vespoidea</taxon>
        <taxon>Vespidae</taxon>
        <taxon>Eumeninae</taxon>
        <taxon>Odynerus</taxon>
    </lineage>
</organism>
<dbReference type="Pfam" id="PF02037">
    <property type="entry name" value="SAP"/>
    <property type="match status" value="1"/>
</dbReference>
<feature type="domain" description="SAP" evidence="2">
    <location>
        <begin position="23"/>
        <end position="57"/>
    </location>
</feature>
<dbReference type="SUPFAM" id="SSF68906">
    <property type="entry name" value="SAP domain"/>
    <property type="match status" value="1"/>
</dbReference>
<evidence type="ECO:0000313" key="3">
    <source>
        <dbReference type="EMBL" id="KAK2577888.1"/>
    </source>
</evidence>
<dbReference type="InterPro" id="IPR036361">
    <property type="entry name" value="SAP_dom_sf"/>
</dbReference>
<dbReference type="AlphaFoldDB" id="A0AAD9RDU3"/>
<gene>
    <name evidence="3" type="ORF">KPH14_012916</name>
</gene>
<reference evidence="3" key="2">
    <citation type="journal article" date="2023" name="Commun. Biol.">
        <title>Intrasexual cuticular hydrocarbon dimorphism in a wasp sheds light on hydrocarbon biosynthesis genes in Hymenoptera.</title>
        <authorList>
            <person name="Moris V.C."/>
            <person name="Podsiadlowski L."/>
            <person name="Martin S."/>
            <person name="Oeyen J.P."/>
            <person name="Donath A."/>
            <person name="Petersen M."/>
            <person name="Wilbrandt J."/>
            <person name="Misof B."/>
            <person name="Liedtke D."/>
            <person name="Thamm M."/>
            <person name="Scheiner R."/>
            <person name="Schmitt T."/>
            <person name="Niehuis O."/>
        </authorList>
    </citation>
    <scope>NUCLEOTIDE SEQUENCE</scope>
    <source>
        <strain evidence="3">GBR_01_08_01A</strain>
    </source>
</reference>
<feature type="region of interest" description="Disordered" evidence="1">
    <location>
        <begin position="39"/>
        <end position="121"/>
    </location>
</feature>
<sequence>MVDENLDETIRPTVVSTPKQPDIARMKLEELKNELKKLNLKTSGNKRELHARLLAASKKNDERNTTTRNATTSKENETKSPEIDNENAGDDHVDEVESEVSEEEETDEEESSEIYVRTKNDDARGARHLPTFKDVGDTLNTFSGDNKKCVRRWIQDFEDVAELCQWSDIQKTIYARSLLRGSARVYVNYERCTKTWSKLKRSLISEFEERVNSHDVHKRLCTRRKKNDESFHEYIYAMLGIAAQAHLDKATIIDYIIDGVQDEEVYKAVLYGAKTIRELKEKFGLYEKMRVNAKIKALRKYYAMTDISSRKWGNTKVRAVHPYQLIT</sequence>
<proteinExistence type="predicted"/>
<feature type="region of interest" description="Disordered" evidence="1">
    <location>
        <begin position="1"/>
        <end position="21"/>
    </location>
</feature>
<evidence type="ECO:0000259" key="2">
    <source>
        <dbReference type="PROSITE" id="PS50800"/>
    </source>
</evidence>
<dbReference type="SMART" id="SM00513">
    <property type="entry name" value="SAP"/>
    <property type="match status" value="1"/>
</dbReference>
<accession>A0AAD9RDU3</accession>
<dbReference type="Gene3D" id="1.10.720.30">
    <property type="entry name" value="SAP domain"/>
    <property type="match status" value="1"/>
</dbReference>
<keyword evidence="4" id="KW-1185">Reference proteome</keyword>